<dbReference type="AlphaFoldDB" id="D3KG68"/>
<dbReference type="Proteomes" id="UP000001548">
    <property type="component" value="Unassembled WGS sequence"/>
</dbReference>
<keyword evidence="2" id="KW-1185">Reference proteome</keyword>
<comment type="caution">
    <text evidence="1">The sequence shown here is derived from an EMBL/GenBank/DDBJ whole genome shotgun (WGS) entry which is preliminary data.</text>
</comment>
<dbReference type="EMBL" id="AACB03000002">
    <property type="protein sequence ID" value="KAE8303708.1"/>
    <property type="molecule type" value="Genomic_DNA"/>
</dbReference>
<evidence type="ECO:0000313" key="2">
    <source>
        <dbReference type="Proteomes" id="UP000001548"/>
    </source>
</evidence>
<proteinExistence type="predicted"/>
<gene>
    <name evidence="1" type="ORF">GL50803_009530</name>
</gene>
<evidence type="ECO:0000313" key="1">
    <source>
        <dbReference type="EMBL" id="KAE8303708.1"/>
    </source>
</evidence>
<dbReference type="OMA" id="MCWKAVK"/>
<organism evidence="1 2">
    <name type="scientific">Giardia intestinalis (strain ATCC 50803 / WB clone C6)</name>
    <name type="common">Giardia lamblia</name>
    <dbReference type="NCBI Taxonomy" id="184922"/>
    <lineage>
        <taxon>Eukaryota</taxon>
        <taxon>Metamonada</taxon>
        <taxon>Diplomonadida</taxon>
        <taxon>Hexamitidae</taxon>
        <taxon>Giardiinae</taxon>
        <taxon>Giardia</taxon>
    </lineage>
</organism>
<reference evidence="1 2" key="1">
    <citation type="journal article" date="2007" name="Science">
        <title>Genomic minimalism in the early diverging intestinal parasite Giardia lamblia.</title>
        <authorList>
            <person name="Morrison H.G."/>
            <person name="McArthur A.G."/>
            <person name="Gillin F.D."/>
            <person name="Aley S.B."/>
            <person name="Adam R.D."/>
            <person name="Olsen G.J."/>
            <person name="Best A.A."/>
            <person name="Cande W.Z."/>
            <person name="Chen F."/>
            <person name="Cipriano M.J."/>
            <person name="Davids B.J."/>
            <person name="Dawson S.C."/>
            <person name="Elmendorf H.G."/>
            <person name="Hehl A.B."/>
            <person name="Holder M.E."/>
            <person name="Huse S.M."/>
            <person name="Kim U.U."/>
            <person name="Lasek-Nesselquist E."/>
            <person name="Manning G."/>
            <person name="Nigam A."/>
            <person name="Nixon J.E."/>
            <person name="Palm D."/>
            <person name="Passamaneck N.E."/>
            <person name="Prabhu A."/>
            <person name="Reich C.I."/>
            <person name="Reiner D.S."/>
            <person name="Samuelson J."/>
            <person name="Svard S.G."/>
            <person name="Sogin M.L."/>
        </authorList>
    </citation>
    <scope>NUCLEOTIDE SEQUENCE [LARGE SCALE GENOMIC DNA]</scope>
    <source>
        <strain evidence="1 2">WB C6</strain>
    </source>
</reference>
<dbReference type="HOGENOM" id="CLU_1506172_0_0_1"/>
<dbReference type="VEuPathDB" id="GiardiaDB:GL50803_9530"/>
<name>D3KG68_GIAIC</name>
<accession>D3KG68</accession>
<protein>
    <submittedName>
        <fullName evidence="1">Uncharacterized protein</fullName>
    </submittedName>
</protein>
<sequence>MNARSWLREDADIVAQRLQLIKKHPKRLTSSPKSSLLTSPAGTCLKNSSASEASHEGSTYILYRPQESSAATDQVSIIYNNCMCWKAVKKEGTRTLVLRNLALDDTDNFSATRHRVRPRSSSSYSDFQQPNYSIANLQLTVQDCSVSDKETECLSGLDRVHASATAARHARHLVASLSG</sequence>